<feature type="transmembrane region" description="Helical" evidence="2">
    <location>
        <begin position="320"/>
        <end position="341"/>
    </location>
</feature>
<keyword evidence="2" id="KW-0812">Transmembrane</keyword>
<dbReference type="Proteomes" id="UP000006671">
    <property type="component" value="Unassembled WGS sequence"/>
</dbReference>
<feature type="transmembrane region" description="Helical" evidence="2">
    <location>
        <begin position="439"/>
        <end position="464"/>
    </location>
</feature>
<evidence type="ECO:0000256" key="2">
    <source>
        <dbReference type="SAM" id="Phobius"/>
    </source>
</evidence>
<feature type="transmembrane region" description="Helical" evidence="2">
    <location>
        <begin position="500"/>
        <end position="525"/>
    </location>
</feature>
<feature type="transmembrane region" description="Helical" evidence="2">
    <location>
        <begin position="247"/>
        <end position="266"/>
    </location>
</feature>
<name>D2VXY0_NAEGR</name>
<accession>D2VXY0</accession>
<dbReference type="VEuPathDB" id="AmoebaDB:NAEGRDRAFT_73998"/>
<dbReference type="GeneID" id="8863511"/>
<reference evidence="3 4" key="1">
    <citation type="journal article" date="2010" name="Cell">
        <title>The genome of Naegleria gruberi illuminates early eukaryotic versatility.</title>
        <authorList>
            <person name="Fritz-Laylin L.K."/>
            <person name="Prochnik S.E."/>
            <person name="Ginger M.L."/>
            <person name="Dacks J.B."/>
            <person name="Carpenter M.L."/>
            <person name="Field M.C."/>
            <person name="Kuo A."/>
            <person name="Paredez A."/>
            <person name="Chapman J."/>
            <person name="Pham J."/>
            <person name="Shu S."/>
            <person name="Neupane R."/>
            <person name="Cipriano M."/>
            <person name="Mancuso J."/>
            <person name="Tu H."/>
            <person name="Salamov A."/>
            <person name="Lindquist E."/>
            <person name="Shapiro H."/>
            <person name="Lucas S."/>
            <person name="Grigoriev I.V."/>
            <person name="Cande W.Z."/>
            <person name="Fulton C."/>
            <person name="Rokhsar D.S."/>
            <person name="Dawson S.C."/>
        </authorList>
    </citation>
    <scope>NUCLEOTIDE SEQUENCE [LARGE SCALE GENOMIC DNA]</scope>
    <source>
        <strain evidence="3 4">NEG-M</strain>
    </source>
</reference>
<dbReference type="RefSeq" id="XP_002671018.1">
    <property type="nucleotide sequence ID" value="XM_002670972.1"/>
</dbReference>
<dbReference type="AlphaFoldDB" id="D2VXY0"/>
<evidence type="ECO:0000313" key="3">
    <source>
        <dbReference type="EMBL" id="EFC38274.1"/>
    </source>
</evidence>
<evidence type="ECO:0000313" key="4">
    <source>
        <dbReference type="Proteomes" id="UP000006671"/>
    </source>
</evidence>
<keyword evidence="4" id="KW-1185">Reference proteome</keyword>
<gene>
    <name evidence="3" type="ORF">NAEGRDRAFT_73998</name>
</gene>
<dbReference type="InParanoid" id="D2VXY0"/>
<sequence>MSNNEEGESQHLLSNNDRNENNQDEIQTNLNSPNNDLNFSQTNSHSTDNHETPDSEETLFINLGNNSFIEKYPSRVKDEYKKIICCQLITLISNERKLTNFVYLLACLWMFICVLIGGSLFSAALSTVDEADCGAASIIYNECGKSLNCTVYDGKSLNLRGSIFQSNMFLTVSNLNRSMNDNMKHVIELACPELCYKTGMWDFENCEKFNMKLSNICLNYDSEYCLVSELMVEGLTSLIELKRFDLGVVYSYFIQPFLPLILINILQNVADIALDLIRNTKSLGRMLTISVLTLLSHLLYLIPIIVKYEKTFGKWNIFNFFQPLISSLLLLSLLEFIMPFYRALYSNVPKITLGEKLLLWIKEKKNGKKKSNQEMITFKETISVKLRKHLHTIKQTLFNSKLDMSYTPQNNSNQEQVNNEETGDNNLVNQEHVYRLNAIFLLIGYLILLAIFEGLCGIVMAFKIISISRGYFICITIAYLITSFAFITILCMIKKEKKWLGFIIQIIIMFVSFCVIVGSFTYVWIVFNFQPYSY</sequence>
<dbReference type="KEGG" id="ngr:NAEGRDRAFT_73998"/>
<feature type="transmembrane region" description="Helical" evidence="2">
    <location>
        <begin position="287"/>
        <end position="308"/>
    </location>
</feature>
<protein>
    <submittedName>
        <fullName evidence="3">Predicted protein</fullName>
    </submittedName>
</protein>
<dbReference type="EMBL" id="GG738909">
    <property type="protein sequence ID" value="EFC38274.1"/>
    <property type="molecule type" value="Genomic_DNA"/>
</dbReference>
<organism evidence="4">
    <name type="scientific">Naegleria gruberi</name>
    <name type="common">Amoeba</name>
    <dbReference type="NCBI Taxonomy" id="5762"/>
    <lineage>
        <taxon>Eukaryota</taxon>
        <taxon>Discoba</taxon>
        <taxon>Heterolobosea</taxon>
        <taxon>Tetramitia</taxon>
        <taxon>Eutetramitia</taxon>
        <taxon>Vahlkampfiidae</taxon>
        <taxon>Naegleria</taxon>
    </lineage>
</organism>
<feature type="compositionally biased region" description="Polar residues" evidence="1">
    <location>
        <begin position="24"/>
        <end position="46"/>
    </location>
</feature>
<evidence type="ECO:0000256" key="1">
    <source>
        <dbReference type="SAM" id="MobiDB-lite"/>
    </source>
</evidence>
<keyword evidence="2" id="KW-1133">Transmembrane helix</keyword>
<keyword evidence="2" id="KW-0472">Membrane</keyword>
<feature type="transmembrane region" description="Helical" evidence="2">
    <location>
        <begin position="470"/>
        <end position="493"/>
    </location>
</feature>
<feature type="region of interest" description="Disordered" evidence="1">
    <location>
        <begin position="1"/>
        <end position="55"/>
    </location>
</feature>
<feature type="transmembrane region" description="Helical" evidence="2">
    <location>
        <begin position="101"/>
        <end position="121"/>
    </location>
</feature>
<proteinExistence type="predicted"/>